<dbReference type="Proteomes" id="UP000233551">
    <property type="component" value="Unassembled WGS sequence"/>
</dbReference>
<evidence type="ECO:0000313" key="3">
    <source>
        <dbReference type="EMBL" id="PKI69559.1"/>
    </source>
</evidence>
<keyword evidence="2" id="KW-1133">Transmembrane helix</keyword>
<reference evidence="3 4" key="1">
    <citation type="submission" date="2017-11" db="EMBL/GenBank/DDBJ databases">
        <title>De-novo sequencing of pomegranate (Punica granatum L.) genome.</title>
        <authorList>
            <person name="Akparov Z."/>
            <person name="Amiraslanov A."/>
            <person name="Hajiyeva S."/>
            <person name="Abbasov M."/>
            <person name="Kaur K."/>
            <person name="Hamwieh A."/>
            <person name="Solovyev V."/>
            <person name="Salamov A."/>
            <person name="Braich B."/>
            <person name="Kosarev P."/>
            <person name="Mahmoud A."/>
            <person name="Hajiyev E."/>
            <person name="Babayeva S."/>
            <person name="Izzatullayeva V."/>
            <person name="Mammadov A."/>
            <person name="Mammadov A."/>
            <person name="Sharifova S."/>
            <person name="Ojaghi J."/>
            <person name="Eynullazada K."/>
            <person name="Bayramov B."/>
            <person name="Abdulazimova A."/>
            <person name="Shahmuradov I."/>
        </authorList>
    </citation>
    <scope>NUCLEOTIDE SEQUENCE [LARGE SCALE GENOMIC DNA]</scope>
    <source>
        <strain evidence="4">cv. AG2017</strain>
        <tissue evidence="3">Leaf</tissue>
    </source>
</reference>
<keyword evidence="2" id="KW-0812">Transmembrane</keyword>
<gene>
    <name evidence="3" type="ORF">CRG98_010042</name>
</gene>
<evidence type="ECO:0000256" key="2">
    <source>
        <dbReference type="SAM" id="Phobius"/>
    </source>
</evidence>
<keyword evidence="2" id="KW-0472">Membrane</keyword>
<evidence type="ECO:0000256" key="1">
    <source>
        <dbReference type="SAM" id="MobiDB-lite"/>
    </source>
</evidence>
<proteinExistence type="predicted"/>
<name>A0A2I0KM83_PUNGR</name>
<accession>A0A2I0KM83</accession>
<evidence type="ECO:0000313" key="4">
    <source>
        <dbReference type="Proteomes" id="UP000233551"/>
    </source>
</evidence>
<comment type="caution">
    <text evidence="3">The sequence shown here is derived from an EMBL/GenBank/DDBJ whole genome shotgun (WGS) entry which is preliminary data.</text>
</comment>
<feature type="transmembrane region" description="Helical" evidence="2">
    <location>
        <begin position="16"/>
        <end position="32"/>
    </location>
</feature>
<feature type="compositionally biased region" description="Basic and acidic residues" evidence="1">
    <location>
        <begin position="81"/>
        <end position="100"/>
    </location>
</feature>
<sequence>MLEEVWKLGNHCLPRIQGLFDVTLVICGYLILPPSMFKSSSRRILGDRLGSSYPSVACSQDAVEGPDGLSHEGYLITTPSDHLEDNAGQGRIDETMRARE</sequence>
<dbReference type="AlphaFoldDB" id="A0A2I0KM83"/>
<keyword evidence="4" id="KW-1185">Reference proteome</keyword>
<dbReference type="EMBL" id="PGOL01000492">
    <property type="protein sequence ID" value="PKI69559.1"/>
    <property type="molecule type" value="Genomic_DNA"/>
</dbReference>
<protein>
    <submittedName>
        <fullName evidence="3">Uncharacterized protein</fullName>
    </submittedName>
</protein>
<feature type="region of interest" description="Disordered" evidence="1">
    <location>
        <begin position="69"/>
        <end position="100"/>
    </location>
</feature>
<organism evidence="3 4">
    <name type="scientific">Punica granatum</name>
    <name type="common">Pomegranate</name>
    <dbReference type="NCBI Taxonomy" id="22663"/>
    <lineage>
        <taxon>Eukaryota</taxon>
        <taxon>Viridiplantae</taxon>
        <taxon>Streptophyta</taxon>
        <taxon>Embryophyta</taxon>
        <taxon>Tracheophyta</taxon>
        <taxon>Spermatophyta</taxon>
        <taxon>Magnoliopsida</taxon>
        <taxon>eudicotyledons</taxon>
        <taxon>Gunneridae</taxon>
        <taxon>Pentapetalae</taxon>
        <taxon>rosids</taxon>
        <taxon>malvids</taxon>
        <taxon>Myrtales</taxon>
        <taxon>Lythraceae</taxon>
        <taxon>Punica</taxon>
    </lineage>
</organism>